<proteinExistence type="predicted"/>
<comment type="caution">
    <text evidence="1">The sequence shown here is derived from an EMBL/GenBank/DDBJ whole genome shotgun (WGS) entry which is preliminary data.</text>
</comment>
<sequence>MIKKDDEKMKWLALIITFIIVLLSHLDNEITLENMEGIKWLISLK</sequence>
<reference evidence="1 2" key="1">
    <citation type="submission" date="2016-11" db="EMBL/GenBank/DDBJ databases">
        <authorList>
            <person name="Kadnikov V."/>
            <person name="Nazina T."/>
        </authorList>
    </citation>
    <scope>NUCLEOTIDE SEQUENCE [LARGE SCALE GENOMIC DNA]</scope>
    <source>
        <strain evidence="1 2">1017</strain>
    </source>
</reference>
<accession>A0A1Q5T9V0</accession>
<dbReference type="AlphaFoldDB" id="A0A1Q5T9V0"/>
<dbReference type="EMBL" id="MQMG01000001">
    <property type="protein sequence ID" value="OKO97027.1"/>
    <property type="molecule type" value="Genomic_DNA"/>
</dbReference>
<evidence type="ECO:0000313" key="1">
    <source>
        <dbReference type="EMBL" id="OKO97027.1"/>
    </source>
</evidence>
<gene>
    <name evidence="1" type="ORF">BRO54_0040</name>
</gene>
<reference evidence="2" key="2">
    <citation type="submission" date="2017-01" db="EMBL/GenBank/DDBJ databases">
        <title>Genome sequencing and annotation of Geobacillus sp. 1017, a Hydrocarbon-Oxidizing Thermophilic Bacterium Isolated from a Heavy Oil Reservoir (China).</title>
        <authorList>
            <person name="Kadnikov V.V."/>
            <person name="Mardanov A.V."/>
            <person name="Poltaraus A.B."/>
            <person name="Sokolova D.S."/>
            <person name="Semenova E.M."/>
            <person name="Ravin N.V."/>
            <person name="Tourova T.P."/>
            <person name="Nazina T.N."/>
        </authorList>
    </citation>
    <scope>NUCLEOTIDE SEQUENCE [LARGE SCALE GENOMIC DNA]</scope>
    <source>
        <strain evidence="2">1017</strain>
    </source>
</reference>
<organism evidence="1 2">
    <name type="scientific">Geobacillus proteiniphilus</name>
    <dbReference type="NCBI Taxonomy" id="860353"/>
    <lineage>
        <taxon>Bacteria</taxon>
        <taxon>Bacillati</taxon>
        <taxon>Bacillota</taxon>
        <taxon>Bacilli</taxon>
        <taxon>Bacillales</taxon>
        <taxon>Anoxybacillaceae</taxon>
        <taxon>Geobacillus</taxon>
    </lineage>
</organism>
<evidence type="ECO:0000313" key="2">
    <source>
        <dbReference type="Proteomes" id="UP000186030"/>
    </source>
</evidence>
<protein>
    <submittedName>
        <fullName evidence="1">Uncharacterized protein</fullName>
    </submittedName>
</protein>
<name>A0A1Q5T9V0_9BACL</name>
<dbReference type="Proteomes" id="UP000186030">
    <property type="component" value="Unassembled WGS sequence"/>
</dbReference>